<reference evidence="4" key="1">
    <citation type="journal article" date="2018" name="Nat. Plants">
        <title>Whole-genome landscape of Medicago truncatula symbiotic genes.</title>
        <authorList>
            <person name="Pecrix Y."/>
            <person name="Staton S.E."/>
            <person name="Sallet E."/>
            <person name="Lelandais-Briere C."/>
            <person name="Moreau S."/>
            <person name="Carrere S."/>
            <person name="Blein T."/>
            <person name="Jardinaud M.F."/>
            <person name="Latrasse D."/>
            <person name="Zouine M."/>
            <person name="Zahm M."/>
            <person name="Kreplak J."/>
            <person name="Mayjonade B."/>
            <person name="Satge C."/>
            <person name="Perez M."/>
            <person name="Cauet S."/>
            <person name="Marande W."/>
            <person name="Chantry-Darmon C."/>
            <person name="Lopez-Roques C."/>
            <person name="Bouchez O."/>
            <person name="Berard A."/>
            <person name="Debelle F."/>
            <person name="Munos S."/>
            <person name="Bendahmane A."/>
            <person name="Berges H."/>
            <person name="Niebel A."/>
            <person name="Buitink J."/>
            <person name="Frugier F."/>
            <person name="Benhamed M."/>
            <person name="Crespi M."/>
            <person name="Gouzy J."/>
            <person name="Gamas P."/>
        </authorList>
    </citation>
    <scope>NUCLEOTIDE SEQUENCE [LARGE SCALE GENOMIC DNA]</scope>
    <source>
        <strain evidence="4">cv. Jemalong A17</strain>
    </source>
</reference>
<feature type="signal peptide" evidence="2">
    <location>
        <begin position="1"/>
        <end position="18"/>
    </location>
</feature>
<feature type="chain" id="PRO_5017369766" description="Transmembrane protein" evidence="2">
    <location>
        <begin position="19"/>
        <end position="208"/>
    </location>
</feature>
<gene>
    <name evidence="3" type="ORF">MtrunA17_Chr8g0337011</name>
</gene>
<keyword evidence="1" id="KW-0472">Membrane</keyword>
<evidence type="ECO:0000256" key="2">
    <source>
        <dbReference type="SAM" id="SignalP"/>
    </source>
</evidence>
<keyword evidence="1" id="KW-0812">Transmembrane</keyword>
<name>A0A396GDA9_MEDTR</name>
<proteinExistence type="predicted"/>
<evidence type="ECO:0000313" key="4">
    <source>
        <dbReference type="Proteomes" id="UP000265566"/>
    </source>
</evidence>
<feature type="transmembrane region" description="Helical" evidence="1">
    <location>
        <begin position="62"/>
        <end position="82"/>
    </location>
</feature>
<dbReference type="EMBL" id="PSQE01000008">
    <property type="protein sequence ID" value="RHN38793.1"/>
    <property type="molecule type" value="Genomic_DNA"/>
</dbReference>
<feature type="transmembrane region" description="Helical" evidence="1">
    <location>
        <begin position="183"/>
        <end position="203"/>
    </location>
</feature>
<protein>
    <recommendedName>
        <fullName evidence="5">Transmembrane protein</fullName>
    </recommendedName>
</protein>
<keyword evidence="2" id="KW-0732">Signal</keyword>
<comment type="caution">
    <text evidence="3">The sequence shown here is derived from an EMBL/GenBank/DDBJ whole genome shotgun (WGS) entry which is preliminary data.</text>
</comment>
<organism evidence="3 4">
    <name type="scientific">Medicago truncatula</name>
    <name type="common">Barrel medic</name>
    <name type="synonym">Medicago tribuloides</name>
    <dbReference type="NCBI Taxonomy" id="3880"/>
    <lineage>
        <taxon>Eukaryota</taxon>
        <taxon>Viridiplantae</taxon>
        <taxon>Streptophyta</taxon>
        <taxon>Embryophyta</taxon>
        <taxon>Tracheophyta</taxon>
        <taxon>Spermatophyta</taxon>
        <taxon>Magnoliopsida</taxon>
        <taxon>eudicotyledons</taxon>
        <taxon>Gunneridae</taxon>
        <taxon>Pentapetalae</taxon>
        <taxon>rosids</taxon>
        <taxon>fabids</taxon>
        <taxon>Fabales</taxon>
        <taxon>Fabaceae</taxon>
        <taxon>Papilionoideae</taxon>
        <taxon>50 kb inversion clade</taxon>
        <taxon>NPAAA clade</taxon>
        <taxon>Hologalegina</taxon>
        <taxon>IRL clade</taxon>
        <taxon>Trifolieae</taxon>
        <taxon>Medicago</taxon>
    </lineage>
</organism>
<evidence type="ECO:0008006" key="5">
    <source>
        <dbReference type="Google" id="ProtNLM"/>
    </source>
</evidence>
<feature type="transmembrane region" description="Helical" evidence="1">
    <location>
        <begin position="151"/>
        <end position="171"/>
    </location>
</feature>
<evidence type="ECO:0000313" key="3">
    <source>
        <dbReference type="EMBL" id="RHN38793.1"/>
    </source>
</evidence>
<feature type="transmembrane region" description="Helical" evidence="1">
    <location>
        <begin position="123"/>
        <end position="144"/>
    </location>
</feature>
<accession>A0A396GDA9</accession>
<keyword evidence="1" id="KW-1133">Transmembrane helix</keyword>
<evidence type="ECO:0000256" key="1">
    <source>
        <dbReference type="SAM" id="Phobius"/>
    </source>
</evidence>
<dbReference type="Gramene" id="rna44760">
    <property type="protein sequence ID" value="RHN38793.1"/>
    <property type="gene ID" value="gene44760"/>
</dbReference>
<dbReference type="AlphaFoldDB" id="A0A396GDA9"/>
<dbReference type="Proteomes" id="UP000265566">
    <property type="component" value="Chromosome 8"/>
</dbReference>
<feature type="transmembrane region" description="Helical" evidence="1">
    <location>
        <begin position="94"/>
        <end position="117"/>
    </location>
</feature>
<sequence length="208" mass="23956">MLFFFFFLFLLISHNSNMYMYLMNIYTHHYSDAQVIDVEQPTNSSNPNNQTRYDHTDDEQRLWRVFVTSVILCLLLIIFPALKMSSADGELNETVVTALIISFVISIQLCIVYLASFRPSNSSIFGILFILLLSSAISFIEVILVSTTATIVISITWFHVFCWVFIVHWEVIYSEEIRFSHGIQKLITAICILLLGYAVRSIVLDFKS</sequence>